<gene>
    <name evidence="11" type="primary">fliN</name>
    <name evidence="11" type="ORF">DYE49_05025</name>
    <name evidence="10" type="ORF">HNP77_000807</name>
</gene>
<keyword evidence="5" id="KW-0145">Chemotaxis</keyword>
<dbReference type="InterPro" id="IPR001543">
    <property type="entry name" value="FliN-like_C"/>
</dbReference>
<dbReference type="Pfam" id="PF01052">
    <property type="entry name" value="FliMN_C"/>
    <property type="match status" value="1"/>
</dbReference>
<evidence type="ECO:0000256" key="4">
    <source>
        <dbReference type="ARBA" id="ARBA00022475"/>
    </source>
</evidence>
<reference evidence="10 12" key="2">
    <citation type="submission" date="2020-08" db="EMBL/GenBank/DDBJ databases">
        <title>Genomic Encyclopedia of Type Strains, Phase IV (KMG-IV): sequencing the most valuable type-strain genomes for metagenomic binning, comparative biology and taxonomic classification.</title>
        <authorList>
            <person name="Goeker M."/>
        </authorList>
    </citation>
    <scope>NUCLEOTIDE SEQUENCE [LARGE SCALE GENOMIC DNA]</scope>
    <source>
        <strain evidence="10 12">DSM 103679</strain>
    </source>
</reference>
<dbReference type="SUPFAM" id="SSF101801">
    <property type="entry name" value="Surface presentation of antigens (SPOA)"/>
    <property type="match status" value="1"/>
</dbReference>
<dbReference type="Proteomes" id="UP000593591">
    <property type="component" value="Chromosome"/>
</dbReference>
<dbReference type="AlphaFoldDB" id="A0A840SFZ1"/>
<evidence type="ECO:0000313" key="10">
    <source>
        <dbReference type="EMBL" id="MBB5218463.1"/>
    </source>
</evidence>
<dbReference type="GO" id="GO:0005886">
    <property type="term" value="C:plasma membrane"/>
    <property type="evidence" value="ECO:0007669"/>
    <property type="project" value="UniProtKB-SubCell"/>
</dbReference>
<dbReference type="InterPro" id="IPR012826">
    <property type="entry name" value="FliN"/>
</dbReference>
<reference evidence="11 13" key="1">
    <citation type="submission" date="2018-08" db="EMBL/GenBank/DDBJ databases">
        <title>The first complete genome of Treponema rectale (CHPAT), a commensal spirochete of the bovine rectum.</title>
        <authorList>
            <person name="Staton G.J."/>
            <person name="Clegg S.R."/>
            <person name="Carter S.D."/>
            <person name="Radford A.D."/>
            <person name="Darby A."/>
            <person name="Hall N."/>
            <person name="Birtles R.J."/>
            <person name="Evans N.J."/>
        </authorList>
    </citation>
    <scope>NUCLEOTIDE SEQUENCE [LARGE SCALE GENOMIC DNA]</scope>
    <source>
        <strain evidence="11 13">CHPA</strain>
    </source>
</reference>
<dbReference type="GO" id="GO:0006935">
    <property type="term" value="P:chemotaxis"/>
    <property type="evidence" value="ECO:0007669"/>
    <property type="project" value="UniProtKB-KW"/>
</dbReference>
<keyword evidence="10" id="KW-0969">Cilium</keyword>
<keyword evidence="12" id="KW-1185">Reference proteome</keyword>
<dbReference type="InterPro" id="IPR051469">
    <property type="entry name" value="FliN/MopA/SpaO"/>
</dbReference>
<dbReference type="Gene3D" id="3.40.1550.10">
    <property type="entry name" value="CheC-like"/>
    <property type="match status" value="1"/>
</dbReference>
<dbReference type="EMBL" id="JACHFR010000001">
    <property type="protein sequence ID" value="MBB5218463.1"/>
    <property type="molecule type" value="Genomic_DNA"/>
</dbReference>
<comment type="subcellular location">
    <subcellularLocation>
        <location evidence="1">Cell membrane</location>
        <topology evidence="1">Peripheral membrane protein</topology>
        <orientation evidence="1">Cytoplasmic side</orientation>
    </subcellularLocation>
</comment>
<dbReference type="InterPro" id="IPR028976">
    <property type="entry name" value="CheC-like_sf"/>
</dbReference>
<sequence>MSEGSISQEEIDALLSGVDMGGLTSGGTSSIVPEANIDVPTLQNFVSLTKDKFAEVIKNMTEKDTVVSSAEVEVSDRDVFMSRLPEELIAVMADYSTGLIGDHLFVMSNELATKLVGLINKEDNPALDDMGLSVLSEVISSMSGSEITELSKGGKLPGLVTNPPEAVSQPKAMVRMPQNKFALVTFQLKLDGQDYTLWEAIGGSVAEGMARALGGGAPAASAGGMGVSPAFTGGFAGGTAAGAAVSPMMMTGGGMQQPMMGMQQPMMGMQQPMMGMQQPMMGMQQPMMGMQQPMMQTPPNVQSLQFPNLMQPMTASEQGNIGLIMDVKMEMTVELGRTERTIKNILGMGEGTIIELDKLAGEPVDILVNHKPIAKGEVVVIDENFGVRVTEILPAIEHVASQM</sequence>
<proteinExistence type="inferred from homology"/>
<keyword evidence="6" id="KW-0283">Flagellar rotation</keyword>
<evidence type="ECO:0000259" key="9">
    <source>
        <dbReference type="Pfam" id="PF01052"/>
    </source>
</evidence>
<accession>A0A840SFZ1</accession>
<dbReference type="GO" id="GO:0009425">
    <property type="term" value="C:bacterial-type flagellum basal body"/>
    <property type="evidence" value="ECO:0007669"/>
    <property type="project" value="InterPro"/>
</dbReference>
<evidence type="ECO:0000313" key="11">
    <source>
        <dbReference type="EMBL" id="QOS39849.1"/>
    </source>
</evidence>
<protein>
    <recommendedName>
        <fullName evidence="3">Flagellar motor switch protein FliN</fullName>
    </recommendedName>
</protein>
<evidence type="ECO:0000256" key="8">
    <source>
        <dbReference type="ARBA" id="ARBA00025044"/>
    </source>
</evidence>
<evidence type="ECO:0000256" key="6">
    <source>
        <dbReference type="ARBA" id="ARBA00022779"/>
    </source>
</evidence>
<dbReference type="GO" id="GO:0003774">
    <property type="term" value="F:cytoskeletal motor activity"/>
    <property type="evidence" value="ECO:0007669"/>
    <property type="project" value="InterPro"/>
</dbReference>
<name>A0A840SFZ1_9SPIR</name>
<dbReference type="InterPro" id="IPR001172">
    <property type="entry name" value="FliN_T3SS_HrcQb"/>
</dbReference>
<dbReference type="PRINTS" id="PR00956">
    <property type="entry name" value="FLGMOTORFLIN"/>
</dbReference>
<keyword evidence="7" id="KW-0472">Membrane</keyword>
<dbReference type="SUPFAM" id="SSF103039">
    <property type="entry name" value="CheC-like"/>
    <property type="match status" value="1"/>
</dbReference>
<keyword evidence="4" id="KW-1003">Cell membrane</keyword>
<dbReference type="InterPro" id="IPR036429">
    <property type="entry name" value="SpoA-like_sf"/>
</dbReference>
<comment type="similarity">
    <text evidence="2">Belongs to the FliN/MopA/SpaO family.</text>
</comment>
<dbReference type="GO" id="GO:0071973">
    <property type="term" value="P:bacterial-type flagellum-dependent cell motility"/>
    <property type="evidence" value="ECO:0007669"/>
    <property type="project" value="InterPro"/>
</dbReference>
<dbReference type="Proteomes" id="UP000578697">
    <property type="component" value="Unassembled WGS sequence"/>
</dbReference>
<evidence type="ECO:0000256" key="2">
    <source>
        <dbReference type="ARBA" id="ARBA00009226"/>
    </source>
</evidence>
<evidence type="ECO:0000313" key="13">
    <source>
        <dbReference type="Proteomes" id="UP000593591"/>
    </source>
</evidence>
<dbReference type="Gene3D" id="2.30.330.10">
    <property type="entry name" value="SpoA-like"/>
    <property type="match status" value="1"/>
</dbReference>
<evidence type="ECO:0000256" key="3">
    <source>
        <dbReference type="ARBA" id="ARBA00021897"/>
    </source>
</evidence>
<evidence type="ECO:0000256" key="1">
    <source>
        <dbReference type="ARBA" id="ARBA00004413"/>
    </source>
</evidence>
<feature type="domain" description="Flagellar motor switch protein FliN-like C-terminal" evidence="9">
    <location>
        <begin position="324"/>
        <end position="393"/>
    </location>
</feature>
<evidence type="ECO:0000256" key="5">
    <source>
        <dbReference type="ARBA" id="ARBA00022500"/>
    </source>
</evidence>
<keyword evidence="10" id="KW-0282">Flagellum</keyword>
<dbReference type="PANTHER" id="PTHR43484:SF1">
    <property type="entry name" value="FLAGELLAR MOTOR SWITCH PROTEIN FLIN"/>
    <property type="match status" value="1"/>
</dbReference>
<comment type="function">
    <text evidence="8">FliM is one of three proteins (FliG, FliN, FliM) that forms the rotor-mounted switch complex (C ring), located at the base of the basal body. This complex interacts with the CheY and CheZ chemotaxis proteins, in addition to contacting components of the motor that determine the direction of flagellar rotation.</text>
</comment>
<dbReference type="KEGG" id="trc:DYE49_05025"/>
<dbReference type="RefSeq" id="WP_184651882.1">
    <property type="nucleotide sequence ID" value="NZ_JACHFR010000001.1"/>
</dbReference>
<dbReference type="NCBIfam" id="TIGR02480">
    <property type="entry name" value="fliN"/>
    <property type="match status" value="1"/>
</dbReference>
<dbReference type="EMBL" id="CP031517">
    <property type="protein sequence ID" value="QOS39849.1"/>
    <property type="molecule type" value="Genomic_DNA"/>
</dbReference>
<keyword evidence="10" id="KW-0966">Cell projection</keyword>
<evidence type="ECO:0000313" key="12">
    <source>
        <dbReference type="Proteomes" id="UP000578697"/>
    </source>
</evidence>
<organism evidence="10 12">
    <name type="scientific">Treponema rectale</name>
    <dbReference type="NCBI Taxonomy" id="744512"/>
    <lineage>
        <taxon>Bacteria</taxon>
        <taxon>Pseudomonadati</taxon>
        <taxon>Spirochaetota</taxon>
        <taxon>Spirochaetia</taxon>
        <taxon>Spirochaetales</taxon>
        <taxon>Treponemataceae</taxon>
        <taxon>Treponema</taxon>
    </lineage>
</organism>
<evidence type="ECO:0000256" key="7">
    <source>
        <dbReference type="ARBA" id="ARBA00023136"/>
    </source>
</evidence>
<dbReference type="PANTHER" id="PTHR43484">
    <property type="match status" value="1"/>
</dbReference>